<organism evidence="3 4">
    <name type="scientific">Marasmiellus scandens</name>
    <dbReference type="NCBI Taxonomy" id="2682957"/>
    <lineage>
        <taxon>Eukaryota</taxon>
        <taxon>Fungi</taxon>
        <taxon>Dikarya</taxon>
        <taxon>Basidiomycota</taxon>
        <taxon>Agaricomycotina</taxon>
        <taxon>Agaricomycetes</taxon>
        <taxon>Agaricomycetidae</taxon>
        <taxon>Agaricales</taxon>
        <taxon>Marasmiineae</taxon>
        <taxon>Omphalotaceae</taxon>
        <taxon>Marasmiellus</taxon>
    </lineage>
</organism>
<gene>
    <name evidence="3" type="ORF">VKT23_009387</name>
</gene>
<protein>
    <recommendedName>
        <fullName evidence="5">Transmembrane protein</fullName>
    </recommendedName>
</protein>
<dbReference type="EMBL" id="JBANRG010000015">
    <property type="protein sequence ID" value="KAK7460672.1"/>
    <property type="molecule type" value="Genomic_DNA"/>
</dbReference>
<evidence type="ECO:0000256" key="1">
    <source>
        <dbReference type="SAM" id="MobiDB-lite"/>
    </source>
</evidence>
<comment type="caution">
    <text evidence="3">The sequence shown here is derived from an EMBL/GenBank/DDBJ whole genome shotgun (WGS) entry which is preliminary data.</text>
</comment>
<evidence type="ECO:0000313" key="3">
    <source>
        <dbReference type="EMBL" id="KAK7460672.1"/>
    </source>
</evidence>
<keyword evidence="4" id="KW-1185">Reference proteome</keyword>
<keyword evidence="2" id="KW-0472">Membrane</keyword>
<feature type="region of interest" description="Disordered" evidence="1">
    <location>
        <begin position="175"/>
        <end position="201"/>
    </location>
</feature>
<reference evidence="3 4" key="1">
    <citation type="submission" date="2024-01" db="EMBL/GenBank/DDBJ databases">
        <title>A draft genome for the cacao thread blight pathogen Marasmiellus scandens.</title>
        <authorList>
            <person name="Baruah I.K."/>
            <person name="Leung J."/>
            <person name="Bukari Y."/>
            <person name="Amoako-Attah I."/>
            <person name="Meinhardt L.W."/>
            <person name="Bailey B.A."/>
            <person name="Cohen S.P."/>
        </authorList>
    </citation>
    <scope>NUCLEOTIDE SEQUENCE [LARGE SCALE GENOMIC DNA]</scope>
    <source>
        <strain evidence="3 4">GH-19</strain>
    </source>
</reference>
<accession>A0ABR1JFY5</accession>
<evidence type="ECO:0000256" key="2">
    <source>
        <dbReference type="SAM" id="Phobius"/>
    </source>
</evidence>
<evidence type="ECO:0000313" key="4">
    <source>
        <dbReference type="Proteomes" id="UP001498398"/>
    </source>
</evidence>
<sequence>MGPNQTHNPILADETQPCVCSTVFFSLLVACTTCQNANVVLWGEYSSNCTHTFESEIPPNVTIPSGFAIPHWAFTPLLPDGDINSTAIREDHQPDVTTSPFPPTQTASSGTITPTQTVNSGGASLGKGRNIGPIVGGVVGVLGLGILVALAFLVRRRVIQKKSAPISTPLGWVSPEQRSSTYSHDKLHNRPYNPNDPTTFPSRFDNQAAEKPTFSTTITRATPSKHGEFNPYHPVPEI</sequence>
<feature type="region of interest" description="Disordered" evidence="1">
    <location>
        <begin position="92"/>
        <end position="126"/>
    </location>
</feature>
<proteinExistence type="predicted"/>
<feature type="transmembrane region" description="Helical" evidence="2">
    <location>
        <begin position="134"/>
        <end position="154"/>
    </location>
</feature>
<keyword evidence="2" id="KW-0812">Transmembrane</keyword>
<name>A0ABR1JFY5_9AGAR</name>
<keyword evidence="2" id="KW-1133">Transmembrane helix</keyword>
<evidence type="ECO:0008006" key="5">
    <source>
        <dbReference type="Google" id="ProtNLM"/>
    </source>
</evidence>
<feature type="compositionally biased region" description="Polar residues" evidence="1">
    <location>
        <begin position="95"/>
        <end position="122"/>
    </location>
</feature>
<dbReference type="Proteomes" id="UP001498398">
    <property type="component" value="Unassembled WGS sequence"/>
</dbReference>